<dbReference type="Gene3D" id="6.10.340.10">
    <property type="match status" value="1"/>
</dbReference>
<protein>
    <recommendedName>
        <fullName evidence="3">histidine kinase</fullName>
        <ecNumber evidence="3">2.7.13.3</ecNumber>
    </recommendedName>
</protein>
<evidence type="ECO:0000256" key="10">
    <source>
        <dbReference type="SAM" id="Phobius"/>
    </source>
</evidence>
<dbReference type="SMART" id="SM00388">
    <property type="entry name" value="HisKA"/>
    <property type="match status" value="1"/>
</dbReference>
<keyword evidence="8" id="KW-0067">ATP-binding</keyword>
<dbReference type="CDD" id="cd00082">
    <property type="entry name" value="HisKA"/>
    <property type="match status" value="1"/>
</dbReference>
<dbReference type="InterPro" id="IPR003660">
    <property type="entry name" value="HAMP_dom"/>
</dbReference>
<keyword evidence="10" id="KW-1133">Transmembrane helix</keyword>
<keyword evidence="7 13" id="KW-0418">Kinase</keyword>
<dbReference type="GO" id="GO:0005524">
    <property type="term" value="F:ATP binding"/>
    <property type="evidence" value="ECO:0007669"/>
    <property type="project" value="UniProtKB-KW"/>
</dbReference>
<dbReference type="InterPro" id="IPR036097">
    <property type="entry name" value="HisK_dim/P_sf"/>
</dbReference>
<dbReference type="RefSeq" id="WP_232020429.1">
    <property type="nucleotide sequence ID" value="NZ_AP017928.1"/>
</dbReference>
<dbReference type="SMART" id="SM00387">
    <property type="entry name" value="HATPase_c"/>
    <property type="match status" value="1"/>
</dbReference>
<evidence type="ECO:0000256" key="9">
    <source>
        <dbReference type="ARBA" id="ARBA00023012"/>
    </source>
</evidence>
<gene>
    <name evidence="13" type="ORF">sS8_5179</name>
</gene>
<keyword evidence="9" id="KW-0902">Two-component regulatory system</keyword>
<dbReference type="PROSITE" id="PS50109">
    <property type="entry name" value="HIS_KIN"/>
    <property type="match status" value="1"/>
</dbReference>
<dbReference type="InterPro" id="IPR003661">
    <property type="entry name" value="HisK_dim/P_dom"/>
</dbReference>
<dbReference type="InterPro" id="IPR004358">
    <property type="entry name" value="Sig_transdc_His_kin-like_C"/>
</dbReference>
<comment type="subcellular location">
    <subcellularLocation>
        <location evidence="2">Membrane</location>
    </subcellularLocation>
</comment>
<dbReference type="InterPro" id="IPR003594">
    <property type="entry name" value="HATPase_dom"/>
</dbReference>
<dbReference type="PROSITE" id="PS50885">
    <property type="entry name" value="HAMP"/>
    <property type="match status" value="1"/>
</dbReference>
<keyword evidence="10" id="KW-0812">Transmembrane</keyword>
<reference evidence="13 14" key="1">
    <citation type="submission" date="2016-12" db="EMBL/GenBank/DDBJ databases">
        <title>Genome sequencing of Methylocaldum marinum.</title>
        <authorList>
            <person name="Takeuchi M."/>
            <person name="Kamagata Y."/>
            <person name="Hiraoka S."/>
            <person name="Oshima K."/>
            <person name="Hattori M."/>
            <person name="Iwasaki W."/>
        </authorList>
    </citation>
    <scope>NUCLEOTIDE SEQUENCE [LARGE SCALE GENOMIC DNA]</scope>
    <source>
        <strain evidence="13 14">S8</strain>
    </source>
</reference>
<dbReference type="Proteomes" id="UP000266313">
    <property type="component" value="Chromosome"/>
</dbReference>
<accession>A0A250L191</accession>
<proteinExistence type="predicted"/>
<dbReference type="PANTHER" id="PTHR43065:SF10">
    <property type="entry name" value="PEROXIDE STRESS-ACTIVATED HISTIDINE KINASE MAK3"/>
    <property type="match status" value="1"/>
</dbReference>
<dbReference type="GO" id="GO:0000155">
    <property type="term" value="F:phosphorelay sensor kinase activity"/>
    <property type="evidence" value="ECO:0007669"/>
    <property type="project" value="InterPro"/>
</dbReference>
<evidence type="ECO:0000256" key="5">
    <source>
        <dbReference type="ARBA" id="ARBA00022679"/>
    </source>
</evidence>
<name>A0A250L191_9GAMM</name>
<evidence type="ECO:0000259" key="12">
    <source>
        <dbReference type="PROSITE" id="PS50885"/>
    </source>
</evidence>
<evidence type="ECO:0000256" key="6">
    <source>
        <dbReference type="ARBA" id="ARBA00022741"/>
    </source>
</evidence>
<evidence type="ECO:0000256" key="7">
    <source>
        <dbReference type="ARBA" id="ARBA00022777"/>
    </source>
</evidence>
<dbReference type="Pfam" id="PF00512">
    <property type="entry name" value="HisKA"/>
    <property type="match status" value="1"/>
</dbReference>
<organism evidence="13 14">
    <name type="scientific">Methylocaldum marinum</name>
    <dbReference type="NCBI Taxonomy" id="1432792"/>
    <lineage>
        <taxon>Bacteria</taxon>
        <taxon>Pseudomonadati</taxon>
        <taxon>Pseudomonadota</taxon>
        <taxon>Gammaproteobacteria</taxon>
        <taxon>Methylococcales</taxon>
        <taxon>Methylococcaceae</taxon>
        <taxon>Methylocaldum</taxon>
    </lineage>
</organism>
<keyword evidence="10" id="KW-0472">Membrane</keyword>
<evidence type="ECO:0000259" key="11">
    <source>
        <dbReference type="PROSITE" id="PS50109"/>
    </source>
</evidence>
<dbReference type="Gene3D" id="3.30.565.10">
    <property type="entry name" value="Histidine kinase-like ATPase, C-terminal domain"/>
    <property type="match status" value="1"/>
</dbReference>
<evidence type="ECO:0000313" key="14">
    <source>
        <dbReference type="Proteomes" id="UP000266313"/>
    </source>
</evidence>
<comment type="catalytic activity">
    <reaction evidence="1">
        <text>ATP + protein L-histidine = ADP + protein N-phospho-L-histidine.</text>
        <dbReference type="EC" id="2.7.13.3"/>
    </reaction>
</comment>
<keyword evidence="14" id="KW-1185">Reference proteome</keyword>
<feature type="transmembrane region" description="Helical" evidence="10">
    <location>
        <begin position="12"/>
        <end position="32"/>
    </location>
</feature>
<dbReference type="SUPFAM" id="SSF47384">
    <property type="entry name" value="Homodimeric domain of signal transducing histidine kinase"/>
    <property type="match status" value="1"/>
</dbReference>
<dbReference type="InterPro" id="IPR036890">
    <property type="entry name" value="HATPase_C_sf"/>
</dbReference>
<dbReference type="AlphaFoldDB" id="A0A250L191"/>
<evidence type="ECO:0000313" key="13">
    <source>
        <dbReference type="EMBL" id="BBA37101.1"/>
    </source>
</evidence>
<dbReference type="PRINTS" id="PR00344">
    <property type="entry name" value="BCTRLSENSOR"/>
</dbReference>
<evidence type="ECO:0000256" key="1">
    <source>
        <dbReference type="ARBA" id="ARBA00000085"/>
    </source>
</evidence>
<keyword evidence="5" id="KW-0808">Transferase</keyword>
<dbReference type="Pfam" id="PF02518">
    <property type="entry name" value="HATPase_c"/>
    <property type="match status" value="1"/>
</dbReference>
<dbReference type="Gene3D" id="1.10.287.130">
    <property type="match status" value="1"/>
</dbReference>
<evidence type="ECO:0000256" key="3">
    <source>
        <dbReference type="ARBA" id="ARBA00012438"/>
    </source>
</evidence>
<dbReference type="SUPFAM" id="SSF55874">
    <property type="entry name" value="ATPase domain of HSP90 chaperone/DNA topoisomerase II/histidine kinase"/>
    <property type="match status" value="1"/>
</dbReference>
<dbReference type="EMBL" id="AP017928">
    <property type="protein sequence ID" value="BBA37101.1"/>
    <property type="molecule type" value="Genomic_DNA"/>
</dbReference>
<feature type="transmembrane region" description="Helical" evidence="10">
    <location>
        <begin position="161"/>
        <end position="179"/>
    </location>
</feature>
<evidence type="ECO:0000256" key="2">
    <source>
        <dbReference type="ARBA" id="ARBA00004370"/>
    </source>
</evidence>
<dbReference type="PANTHER" id="PTHR43065">
    <property type="entry name" value="SENSOR HISTIDINE KINASE"/>
    <property type="match status" value="1"/>
</dbReference>
<dbReference type="InterPro" id="IPR005467">
    <property type="entry name" value="His_kinase_dom"/>
</dbReference>
<dbReference type="EC" id="2.7.13.3" evidence="3"/>
<feature type="domain" description="Histidine kinase" evidence="11">
    <location>
        <begin position="275"/>
        <end position="480"/>
    </location>
</feature>
<keyword evidence="4" id="KW-0597">Phosphoprotein</keyword>
<feature type="domain" description="HAMP" evidence="12">
    <location>
        <begin position="181"/>
        <end position="233"/>
    </location>
</feature>
<evidence type="ECO:0000256" key="4">
    <source>
        <dbReference type="ARBA" id="ARBA00022553"/>
    </source>
</evidence>
<sequence>MKPFSYRYAQVRGWALLGLLLLVLILLGGMIWRNLERFETMRAYVGYAHHIQEVAFKLQDALTGYFTTGPNRRVHAQQLSELSIRLAELARHDYHVAAGTPDKLTEVSRLVVEISRERLPPERQEALLLRALKITSAMLDEETLERERLVEEIGRTTRTEIVMVFGTLATILLFGGLFFRRQILAPLNNLKELLLRLAHEDFTPIETARIDSLLLPVFSSYNDMVKRLAELEEAKRHHAESLEAEVRAATRALLEQQASLSRTERLAAVGELAAGIAHELRNPLAGIQMTCVNLRDEIGDAEQGARVDLVIAELKRMSRLLNELLDNGRHTPAPVGECEVAVLIRELVTLVRYQIQPNIRLEWAASDDLACRLPGCRLRQTLLNLILNAAEAIGDQNGTIAIRACRGENHVLLTVTDDGPGFSEEILENGIRPFATGRPGGTGLGLAMVQRFTRDLGGQLDLANVEPKGARVSLTLPCQWV</sequence>
<dbReference type="GO" id="GO:0016020">
    <property type="term" value="C:membrane"/>
    <property type="evidence" value="ECO:0007669"/>
    <property type="project" value="UniProtKB-SubCell"/>
</dbReference>
<keyword evidence="6" id="KW-0547">Nucleotide-binding</keyword>
<evidence type="ECO:0000256" key="8">
    <source>
        <dbReference type="ARBA" id="ARBA00022840"/>
    </source>
</evidence>
<dbReference type="KEGG" id="mmai:sS8_5179"/>